<dbReference type="GO" id="GO:0033592">
    <property type="term" value="F:RNA strand annealing activity"/>
    <property type="evidence" value="ECO:0007669"/>
    <property type="project" value="TreeGrafter"/>
</dbReference>
<evidence type="ECO:0000259" key="5">
    <source>
        <dbReference type="PROSITE" id="PS51192"/>
    </source>
</evidence>
<dbReference type="PROSITE" id="PS51194">
    <property type="entry name" value="HELICASE_CTER"/>
    <property type="match status" value="1"/>
</dbReference>
<keyword evidence="8" id="KW-1185">Reference proteome</keyword>
<dbReference type="PROSITE" id="PS51192">
    <property type="entry name" value="HELICASE_ATP_BIND_1"/>
    <property type="match status" value="1"/>
</dbReference>
<dbReference type="PATRIC" id="fig|46224.3.peg.2264"/>
<dbReference type="SMART" id="SM00490">
    <property type="entry name" value="HELICc"/>
    <property type="match status" value="1"/>
</dbReference>
<evidence type="ECO:0000256" key="3">
    <source>
        <dbReference type="ARBA" id="ARBA00022806"/>
    </source>
</evidence>
<dbReference type="Pfam" id="PF00271">
    <property type="entry name" value="Helicase_C"/>
    <property type="match status" value="1"/>
</dbReference>
<evidence type="ECO:0000313" key="8">
    <source>
        <dbReference type="Proteomes" id="UP000075666"/>
    </source>
</evidence>
<comment type="caution">
    <text evidence="7">The sequence shown here is derived from an EMBL/GenBank/DDBJ whole genome shotgun (WGS) entry which is preliminary data.</text>
</comment>
<dbReference type="Proteomes" id="UP000075666">
    <property type="component" value="Unassembled WGS sequence"/>
</dbReference>
<sequence>MTSNWPFLSTLNPQLQKAWETAGFEQPTSIQKKTAELIVQGKDIIASSPTGTGKTLAYVLPLLQKINEENKNIQQVIIAPSRELVMQILQEIQTWSKGSTIQAASFIGGANVKRQLEKLKKRPQIIVGTPGRIFELIKQKKVKMHEVKTIVLDEGDQLLTHEYMQTISGIIKSTLSERQLLLFSATLQEYTIQTAQKLMKQAEIIQVTRSENEGKVEHIYIVCEDREKIEVLSKLSRIDSMQALVFLNDIGKLSVLAEKMKYKGHAVGELHSDLKKEARAKAISQLQSGKDSLLLTTEVAARGIDIANLPFVIHFDLPENVSQYTHRSGRTGRLGADSGTVISIVTPREERTLKQYCRELNVPVKQKYLYAGKIVDERK</sequence>
<keyword evidence="1" id="KW-0547">Nucleotide-binding</keyword>
<name>A0A150KJM6_9BACI</name>
<dbReference type="PANTHER" id="PTHR47963:SF7">
    <property type="entry name" value="ATP-DEPENDENT RNA HELICASE YFML-RELATED"/>
    <property type="match status" value="1"/>
</dbReference>
<evidence type="ECO:0000256" key="4">
    <source>
        <dbReference type="ARBA" id="ARBA00022840"/>
    </source>
</evidence>
<dbReference type="RefSeq" id="WP_066236097.1">
    <property type="nucleotide sequence ID" value="NZ_JALKTV010000019.1"/>
</dbReference>
<dbReference type="InterPro" id="IPR050547">
    <property type="entry name" value="DEAD_box_RNA_helicases"/>
</dbReference>
<reference evidence="7 8" key="1">
    <citation type="submission" date="2016-01" db="EMBL/GenBank/DDBJ databases">
        <title>Genome Sequences of Twelve Sporeforming Bacillus Species Isolated from Foods.</title>
        <authorList>
            <person name="Berendsen E.M."/>
            <person name="Wells-Bennik M.H."/>
            <person name="Krawcyk A.O."/>
            <person name="De Jong A."/>
            <person name="Holsappel S."/>
            <person name="Eijlander R.T."/>
            <person name="Kuipers O.P."/>
        </authorList>
    </citation>
    <scope>NUCLEOTIDE SEQUENCE [LARGE SCALE GENOMIC DNA]</scope>
    <source>
        <strain evidence="7 8">B4102</strain>
    </source>
</reference>
<dbReference type="GO" id="GO:0005840">
    <property type="term" value="C:ribosome"/>
    <property type="evidence" value="ECO:0007669"/>
    <property type="project" value="TreeGrafter"/>
</dbReference>
<dbReference type="InterPro" id="IPR014001">
    <property type="entry name" value="Helicase_ATP-bd"/>
</dbReference>
<dbReference type="AlphaFoldDB" id="A0A150KJM6"/>
<dbReference type="EMBL" id="LQYN01000170">
    <property type="protein sequence ID" value="KYC84142.1"/>
    <property type="molecule type" value="Genomic_DNA"/>
</dbReference>
<feature type="domain" description="Helicase ATP-binding" evidence="5">
    <location>
        <begin position="35"/>
        <end position="205"/>
    </location>
</feature>
<gene>
    <name evidence="7" type="ORF">B4102_4218</name>
</gene>
<dbReference type="GO" id="GO:0005524">
    <property type="term" value="F:ATP binding"/>
    <property type="evidence" value="ECO:0007669"/>
    <property type="project" value="UniProtKB-KW"/>
</dbReference>
<evidence type="ECO:0000256" key="2">
    <source>
        <dbReference type="ARBA" id="ARBA00022801"/>
    </source>
</evidence>
<dbReference type="GO" id="GO:0016787">
    <property type="term" value="F:hydrolase activity"/>
    <property type="evidence" value="ECO:0007669"/>
    <property type="project" value="UniProtKB-KW"/>
</dbReference>
<evidence type="ECO:0008006" key="9">
    <source>
        <dbReference type="Google" id="ProtNLM"/>
    </source>
</evidence>
<dbReference type="PANTHER" id="PTHR47963">
    <property type="entry name" value="DEAD-BOX ATP-DEPENDENT RNA HELICASE 47, MITOCHONDRIAL"/>
    <property type="match status" value="1"/>
</dbReference>
<dbReference type="Pfam" id="PF00270">
    <property type="entry name" value="DEAD"/>
    <property type="match status" value="1"/>
</dbReference>
<dbReference type="GO" id="GO:0009409">
    <property type="term" value="P:response to cold"/>
    <property type="evidence" value="ECO:0007669"/>
    <property type="project" value="TreeGrafter"/>
</dbReference>
<dbReference type="OrthoDB" id="9805696at2"/>
<dbReference type="STRING" id="46224.B4102_4218"/>
<dbReference type="InterPro" id="IPR011545">
    <property type="entry name" value="DEAD/DEAH_box_helicase_dom"/>
</dbReference>
<keyword evidence="4" id="KW-0067">ATP-binding</keyword>
<evidence type="ECO:0000259" key="6">
    <source>
        <dbReference type="PROSITE" id="PS51194"/>
    </source>
</evidence>
<dbReference type="GO" id="GO:0005829">
    <property type="term" value="C:cytosol"/>
    <property type="evidence" value="ECO:0007669"/>
    <property type="project" value="TreeGrafter"/>
</dbReference>
<protein>
    <recommendedName>
        <fullName evidence="9">RNA helicase</fullName>
    </recommendedName>
</protein>
<dbReference type="CDD" id="cd18787">
    <property type="entry name" value="SF2_C_DEAD"/>
    <property type="match status" value="1"/>
</dbReference>
<keyword evidence="3" id="KW-0347">Helicase</keyword>
<proteinExistence type="predicted"/>
<evidence type="ECO:0000256" key="1">
    <source>
        <dbReference type="ARBA" id="ARBA00022741"/>
    </source>
</evidence>
<dbReference type="InterPro" id="IPR001650">
    <property type="entry name" value="Helicase_C-like"/>
</dbReference>
<dbReference type="InterPro" id="IPR044742">
    <property type="entry name" value="DEAD/DEAH_RhlB"/>
</dbReference>
<dbReference type="GO" id="GO:0003724">
    <property type="term" value="F:RNA helicase activity"/>
    <property type="evidence" value="ECO:0007669"/>
    <property type="project" value="TreeGrafter"/>
</dbReference>
<dbReference type="InterPro" id="IPR027417">
    <property type="entry name" value="P-loop_NTPase"/>
</dbReference>
<dbReference type="CDD" id="cd00268">
    <property type="entry name" value="DEADc"/>
    <property type="match status" value="1"/>
</dbReference>
<dbReference type="Gene3D" id="3.40.50.300">
    <property type="entry name" value="P-loop containing nucleotide triphosphate hydrolases"/>
    <property type="match status" value="2"/>
</dbReference>
<feature type="domain" description="Helicase C-terminal" evidence="6">
    <location>
        <begin position="215"/>
        <end position="375"/>
    </location>
</feature>
<dbReference type="SUPFAM" id="SSF52540">
    <property type="entry name" value="P-loop containing nucleoside triphosphate hydrolases"/>
    <property type="match status" value="1"/>
</dbReference>
<accession>A0A150KJM6</accession>
<evidence type="ECO:0000313" key="7">
    <source>
        <dbReference type="EMBL" id="KYC84142.1"/>
    </source>
</evidence>
<keyword evidence="2" id="KW-0378">Hydrolase</keyword>
<dbReference type="SMART" id="SM00487">
    <property type="entry name" value="DEXDc"/>
    <property type="match status" value="1"/>
</dbReference>
<organism evidence="7 8">
    <name type="scientific">Heyndrickxia sporothermodurans</name>
    <dbReference type="NCBI Taxonomy" id="46224"/>
    <lineage>
        <taxon>Bacteria</taxon>
        <taxon>Bacillati</taxon>
        <taxon>Bacillota</taxon>
        <taxon>Bacilli</taxon>
        <taxon>Bacillales</taxon>
        <taxon>Bacillaceae</taxon>
        <taxon>Heyndrickxia</taxon>
    </lineage>
</organism>